<evidence type="ECO:0000313" key="2">
    <source>
        <dbReference type="EMBL" id="KAK8009379.1"/>
    </source>
</evidence>
<dbReference type="PANTHER" id="PTHR48229">
    <property type="entry name" value="CAIB/BAIF FAMILY ENZYME (AFU_ORTHOLOGUE AFUA_1G05360)-RELATED"/>
    <property type="match status" value="1"/>
</dbReference>
<proteinExistence type="inferred from homology"/>
<protein>
    <submittedName>
        <fullName evidence="2">Uncharacterized protein</fullName>
    </submittedName>
</protein>
<keyword evidence="3" id="KW-1185">Reference proteome</keyword>
<gene>
    <name evidence="2" type="ORF">PG991_011930</name>
</gene>
<dbReference type="Gene3D" id="3.40.50.10540">
    <property type="entry name" value="Crotonobetainyl-coa:carnitine coa-transferase, domain 1"/>
    <property type="match status" value="1"/>
</dbReference>
<reference evidence="2 3" key="1">
    <citation type="submission" date="2023-01" db="EMBL/GenBank/DDBJ databases">
        <title>Analysis of 21 Apiospora genomes using comparative genomics revels a genus with tremendous synthesis potential of carbohydrate active enzymes and secondary metabolites.</title>
        <authorList>
            <person name="Sorensen T."/>
        </authorList>
    </citation>
    <scope>NUCLEOTIDE SEQUENCE [LARGE SCALE GENOMIC DNA]</scope>
    <source>
        <strain evidence="2 3">CBS 20057</strain>
    </source>
</reference>
<accession>A0ABR1RGL0</accession>
<dbReference type="PANTHER" id="PTHR48229:SF1">
    <property type="entry name" value="ALPHA METHYLACYL-COA RACEMASE-RELATED"/>
    <property type="match status" value="1"/>
</dbReference>
<comment type="caution">
    <text evidence="2">The sequence shown here is derived from an EMBL/GenBank/DDBJ whole genome shotgun (WGS) entry which is preliminary data.</text>
</comment>
<dbReference type="InterPro" id="IPR023606">
    <property type="entry name" value="CoA-Trfase_III_dom_1_sf"/>
</dbReference>
<dbReference type="SUPFAM" id="SSF89796">
    <property type="entry name" value="CoA-transferase family III (CaiB/BaiF)"/>
    <property type="match status" value="2"/>
</dbReference>
<comment type="similarity">
    <text evidence="1">Belongs to the CoA-transferase III family.</text>
</comment>
<organism evidence="2 3">
    <name type="scientific">Apiospora marii</name>
    <dbReference type="NCBI Taxonomy" id="335849"/>
    <lineage>
        <taxon>Eukaryota</taxon>
        <taxon>Fungi</taxon>
        <taxon>Dikarya</taxon>
        <taxon>Ascomycota</taxon>
        <taxon>Pezizomycotina</taxon>
        <taxon>Sordariomycetes</taxon>
        <taxon>Xylariomycetidae</taxon>
        <taxon>Amphisphaeriales</taxon>
        <taxon>Apiosporaceae</taxon>
        <taxon>Apiospora</taxon>
    </lineage>
</organism>
<dbReference type="InterPro" id="IPR003673">
    <property type="entry name" value="CoA-Trfase_fam_III"/>
</dbReference>
<evidence type="ECO:0000256" key="1">
    <source>
        <dbReference type="ARBA" id="ARBA00008383"/>
    </source>
</evidence>
<dbReference type="Proteomes" id="UP001396898">
    <property type="component" value="Unassembled WGS sequence"/>
</dbReference>
<dbReference type="Pfam" id="PF02515">
    <property type="entry name" value="CoA_transf_3"/>
    <property type="match status" value="1"/>
</dbReference>
<evidence type="ECO:0000313" key="3">
    <source>
        <dbReference type="Proteomes" id="UP001396898"/>
    </source>
</evidence>
<sequence length="578" mass="62015">MPEDTKIPDVYGPGTYTDKTFVPVPQDTERIFRLIASETPGFTQDEALLSKVKFTGEDFPVIPGPIKAVSVAAALHAMAGVLGDEILTLRGAEDKNRQITVNTTHAGLWLGTIAVAHVGGQDVVSLVKQGKTKQLLPDWERGWTDTPLKYRATGLYPTSNPEVWYSLHGSMDAPPVLKSIGVDAADAAANQSNEAAAAHIAQHTRKISPEQLEMTNLLNGLCGSICFTPEQWNNSAMGKSLAAHPIVNAKPMSPQTPTGPVAFPPLDPSDRRPLAGVKVLELTRVIAGPQISTVLSSMGADVIRVNPPHLPDINVLQVTLNAGKRTTALDLRQPEDAAVLQALLKEADVFVQGFRLGKMAKYGLAQGDVAAMAAARGRGIVYASENCYGPDGYYAERPGWQQIADAAAGSAYVTGRSLDLPDNEAVLPSLPISDMTCGLLGAVGTLKALRDRAIHGGSYVVHSSLAAVNTTALRPEIGLYPREIVKECAERFQWAEMRGAHHVLDLLVTVWDGWKRVLGSYLEEGSGWFQTFETSEFGGQRLSLLKPVVGFSDEASSPAWRTPSKPYGAEKAAELKFA</sequence>
<name>A0ABR1RGL0_9PEZI</name>
<dbReference type="EMBL" id="JAQQWI010000016">
    <property type="protein sequence ID" value="KAK8009379.1"/>
    <property type="molecule type" value="Genomic_DNA"/>
</dbReference>
<dbReference type="InterPro" id="IPR052985">
    <property type="entry name" value="CoA-trans_III_biosynth/detox"/>
</dbReference>